<dbReference type="Gene3D" id="3.40.630.30">
    <property type="match status" value="1"/>
</dbReference>
<comment type="caution">
    <text evidence="2">The sequence shown here is derived from an EMBL/GenBank/DDBJ whole genome shotgun (WGS) entry which is preliminary data.</text>
</comment>
<dbReference type="InterPro" id="IPR038740">
    <property type="entry name" value="BioF2-like_GNAT_dom"/>
</dbReference>
<dbReference type="InterPro" id="IPR016181">
    <property type="entry name" value="Acyl_CoA_acyltransferase"/>
</dbReference>
<organism evidence="2 3">
    <name type="scientific">Eiseniibacteriota bacterium</name>
    <dbReference type="NCBI Taxonomy" id="2212470"/>
    <lineage>
        <taxon>Bacteria</taxon>
        <taxon>Candidatus Eiseniibacteriota</taxon>
    </lineage>
</organism>
<sequence length="371" mass="41722">MTAGGDLRAEVVTRPQAVLALEPDWTRLWAAQPRREVFTGFAWSRASLEATGSSRTPHLVVVRRGDAVAGILPLAWDRRELRFLGGEHADYNDLLVAGDEPAAVTELALRTALAAGAGRCVLDNLPEWSTLCRSLDRLPAGLRARIAVVEGPPCPALRLDQDREAVLGALLGKQSLKRHEKKLARLGRLELRHLTDRDAIRERLPDFFDQHVARRAMAGEPSLFREPAARDFYHRLVEHFDPAHELRFAVLTVDDRAVAYHLGFELGGRFTWYKPSFDVDLWDYGTGEVLLKRLLEYARDHPIVEFDFTRGAESFKDRFSNHAGQNVRWTLHPSAAAARWSDVRRRARARLAATPWIATLRARSRVARAGG</sequence>
<feature type="domain" description="BioF2-like acetyltransferase" evidence="1">
    <location>
        <begin position="174"/>
        <end position="316"/>
    </location>
</feature>
<evidence type="ECO:0000259" key="1">
    <source>
        <dbReference type="Pfam" id="PF13480"/>
    </source>
</evidence>
<dbReference type="EMBL" id="VBPB01000057">
    <property type="protein sequence ID" value="TMQ73609.1"/>
    <property type="molecule type" value="Genomic_DNA"/>
</dbReference>
<gene>
    <name evidence="2" type="ORF">E6K81_03960</name>
</gene>
<proteinExistence type="predicted"/>
<name>A0A538UD02_UNCEI</name>
<dbReference type="AlphaFoldDB" id="A0A538UD02"/>
<protein>
    <submittedName>
        <fullName evidence="2">GNAT family N-acetyltransferase</fullName>
    </submittedName>
</protein>
<feature type="non-terminal residue" evidence="2">
    <location>
        <position position="371"/>
    </location>
</feature>
<reference evidence="2 3" key="1">
    <citation type="journal article" date="2019" name="Nat. Microbiol.">
        <title>Mediterranean grassland soil C-N compound turnover is dependent on rainfall and depth, and is mediated by genomically divergent microorganisms.</title>
        <authorList>
            <person name="Diamond S."/>
            <person name="Andeer P.F."/>
            <person name="Li Z."/>
            <person name="Crits-Christoph A."/>
            <person name="Burstein D."/>
            <person name="Anantharaman K."/>
            <person name="Lane K.R."/>
            <person name="Thomas B.C."/>
            <person name="Pan C."/>
            <person name="Northen T.R."/>
            <person name="Banfield J.F."/>
        </authorList>
    </citation>
    <scope>NUCLEOTIDE SEQUENCE [LARGE SCALE GENOMIC DNA]</scope>
    <source>
        <strain evidence="2">WS_11</strain>
    </source>
</reference>
<dbReference type="SUPFAM" id="SSF55729">
    <property type="entry name" value="Acyl-CoA N-acyltransferases (Nat)"/>
    <property type="match status" value="1"/>
</dbReference>
<dbReference type="Proteomes" id="UP000319771">
    <property type="component" value="Unassembled WGS sequence"/>
</dbReference>
<keyword evidence="2" id="KW-0808">Transferase</keyword>
<evidence type="ECO:0000313" key="2">
    <source>
        <dbReference type="EMBL" id="TMQ73609.1"/>
    </source>
</evidence>
<dbReference type="Pfam" id="PF13480">
    <property type="entry name" value="Acetyltransf_6"/>
    <property type="match status" value="1"/>
</dbReference>
<dbReference type="GO" id="GO:0016740">
    <property type="term" value="F:transferase activity"/>
    <property type="evidence" value="ECO:0007669"/>
    <property type="project" value="UniProtKB-KW"/>
</dbReference>
<evidence type="ECO:0000313" key="3">
    <source>
        <dbReference type="Proteomes" id="UP000319771"/>
    </source>
</evidence>
<accession>A0A538UD02</accession>